<reference evidence="2" key="1">
    <citation type="submission" date="2021-02" db="EMBL/GenBank/DDBJ databases">
        <authorList>
            <person name="Palmer J.M."/>
        </authorList>
    </citation>
    <scope>NUCLEOTIDE SEQUENCE</scope>
    <source>
        <strain evidence="2">SCRP734</strain>
    </source>
</reference>
<proteinExistence type="predicted"/>
<accession>A0A8T1V349</accession>
<dbReference type="EMBL" id="JAGDFM010001239">
    <property type="protein sequence ID" value="KAG7375371.1"/>
    <property type="molecule type" value="Genomic_DNA"/>
</dbReference>
<gene>
    <name evidence="2" type="ORF">PHYPSEUDO_001608</name>
</gene>
<feature type="compositionally biased region" description="Low complexity" evidence="1">
    <location>
        <begin position="21"/>
        <end position="42"/>
    </location>
</feature>
<organism evidence="2 3">
    <name type="scientific">Phytophthora pseudosyringae</name>
    <dbReference type="NCBI Taxonomy" id="221518"/>
    <lineage>
        <taxon>Eukaryota</taxon>
        <taxon>Sar</taxon>
        <taxon>Stramenopiles</taxon>
        <taxon>Oomycota</taxon>
        <taxon>Peronosporomycetes</taxon>
        <taxon>Peronosporales</taxon>
        <taxon>Peronosporaceae</taxon>
        <taxon>Phytophthora</taxon>
    </lineage>
</organism>
<sequence length="140" mass="14558">MALYGADSCDGEGVTSNGRPSTSASAVFSQSSDVRSSRASSRQTRRAARANAPTWDTRLDMCGATSFTPRGETLPRLDPRLLLDKSAVATVSARCALARCDQDGGIPTLGRCQSPPAPSDATPSPEAAQSARFGHLETGT</sequence>
<dbReference type="Proteomes" id="UP000694044">
    <property type="component" value="Unassembled WGS sequence"/>
</dbReference>
<evidence type="ECO:0000313" key="3">
    <source>
        <dbReference type="Proteomes" id="UP000694044"/>
    </source>
</evidence>
<feature type="region of interest" description="Disordered" evidence="1">
    <location>
        <begin position="1"/>
        <end position="55"/>
    </location>
</feature>
<dbReference type="AlphaFoldDB" id="A0A8T1V349"/>
<evidence type="ECO:0000313" key="2">
    <source>
        <dbReference type="EMBL" id="KAG7375371.1"/>
    </source>
</evidence>
<feature type="compositionally biased region" description="Low complexity" evidence="1">
    <location>
        <begin position="119"/>
        <end position="128"/>
    </location>
</feature>
<comment type="caution">
    <text evidence="2">The sequence shown here is derived from an EMBL/GenBank/DDBJ whole genome shotgun (WGS) entry which is preliminary data.</text>
</comment>
<protein>
    <submittedName>
        <fullName evidence="2">Uncharacterized protein</fullName>
    </submittedName>
</protein>
<keyword evidence="3" id="KW-1185">Reference proteome</keyword>
<evidence type="ECO:0000256" key="1">
    <source>
        <dbReference type="SAM" id="MobiDB-lite"/>
    </source>
</evidence>
<name>A0A8T1V349_9STRA</name>
<feature type="region of interest" description="Disordered" evidence="1">
    <location>
        <begin position="106"/>
        <end position="140"/>
    </location>
</feature>